<dbReference type="SUPFAM" id="SSF52728">
    <property type="entry name" value="PTS IIb component"/>
    <property type="match status" value="1"/>
</dbReference>
<keyword evidence="3" id="KW-0963">Cytoplasm</keyword>
<evidence type="ECO:0000256" key="3">
    <source>
        <dbReference type="ARBA" id="ARBA00022490"/>
    </source>
</evidence>
<accession>A0A7X2TEN1</accession>
<dbReference type="GO" id="GO:0008982">
    <property type="term" value="F:protein-N(PI)-phosphohistidine-sugar phosphotransferase activity"/>
    <property type="evidence" value="ECO:0007669"/>
    <property type="project" value="InterPro"/>
</dbReference>
<evidence type="ECO:0000256" key="5">
    <source>
        <dbReference type="ARBA" id="ARBA00022679"/>
    </source>
</evidence>
<dbReference type="RefSeq" id="WP_154502963.1">
    <property type="nucleotide sequence ID" value="NZ_VUMN01000004.1"/>
</dbReference>
<evidence type="ECO:0000256" key="7">
    <source>
        <dbReference type="ARBA" id="ARBA00022777"/>
    </source>
</evidence>
<proteinExistence type="predicted"/>
<evidence type="ECO:0000313" key="9">
    <source>
        <dbReference type="EMBL" id="MSS57829.1"/>
    </source>
</evidence>
<keyword evidence="2" id="KW-0813">Transport</keyword>
<keyword evidence="5" id="KW-0808">Transferase</keyword>
<reference evidence="9 10" key="1">
    <citation type="submission" date="2019-08" db="EMBL/GenBank/DDBJ databases">
        <title>In-depth cultivation of the pig gut microbiome towards novel bacterial diversity and tailored functional studies.</title>
        <authorList>
            <person name="Wylensek D."/>
            <person name="Hitch T.C.A."/>
            <person name="Clavel T."/>
        </authorList>
    </citation>
    <scope>NUCLEOTIDE SEQUENCE [LARGE SCALE GENOMIC DNA]</scope>
    <source>
        <strain evidence="9 10">Oil+RF-744-GAM-WT-6</strain>
    </source>
</reference>
<name>A0A7X2TEN1_9FIRM</name>
<dbReference type="GO" id="GO:0016301">
    <property type="term" value="F:kinase activity"/>
    <property type="evidence" value="ECO:0007669"/>
    <property type="project" value="UniProtKB-KW"/>
</dbReference>
<dbReference type="EMBL" id="VUMN01000004">
    <property type="protein sequence ID" value="MSS57829.1"/>
    <property type="molecule type" value="Genomic_DNA"/>
</dbReference>
<keyword evidence="7" id="KW-0418">Kinase</keyword>
<evidence type="ECO:0000259" key="8">
    <source>
        <dbReference type="PROSITE" id="PS51101"/>
    </source>
</evidence>
<evidence type="ECO:0000313" key="10">
    <source>
        <dbReference type="Proteomes" id="UP000461880"/>
    </source>
</evidence>
<comment type="caution">
    <text evidence="9">The sequence shown here is derived from an EMBL/GenBank/DDBJ whole genome shotgun (WGS) entry which is preliminary data.</text>
</comment>
<dbReference type="Proteomes" id="UP000461880">
    <property type="component" value="Unassembled WGS sequence"/>
</dbReference>
<dbReference type="InterPro" id="IPR036667">
    <property type="entry name" value="PTS_IIB_sorbose-sp_sf"/>
</dbReference>
<comment type="subcellular location">
    <subcellularLocation>
        <location evidence="1">Cytoplasm</location>
    </subcellularLocation>
</comment>
<evidence type="ECO:0000256" key="6">
    <source>
        <dbReference type="ARBA" id="ARBA00022683"/>
    </source>
</evidence>
<feature type="domain" description="PTS EIIB type-4" evidence="8">
    <location>
        <begin position="1"/>
        <end position="156"/>
    </location>
</feature>
<dbReference type="Gene3D" id="3.40.35.10">
    <property type="entry name" value="Phosphotransferase system, sorbose subfamily IIB component"/>
    <property type="match status" value="1"/>
</dbReference>
<dbReference type="GO" id="GO:0005737">
    <property type="term" value="C:cytoplasm"/>
    <property type="evidence" value="ECO:0007669"/>
    <property type="project" value="UniProtKB-SubCell"/>
</dbReference>
<sequence>MKEKIKIARVDKRTLHATVALNWNRFISVDEFIVVDRLYVKDPFVEQIMQLTIPDQKVSIMEVDSFIPYINRDLEEKVTAFVIFKDIATLCEAIEKGFFVPEVQHLYPSRFMSKASIKKYFTPEDQESLKYIESKGIANYFQTDPYQDKTYFSINE</sequence>
<gene>
    <name evidence="9" type="ORF">FYJ51_02795</name>
</gene>
<organism evidence="9 10">
    <name type="scientific">Stecheria intestinalis</name>
    <dbReference type="NCBI Taxonomy" id="2606630"/>
    <lineage>
        <taxon>Bacteria</taxon>
        <taxon>Bacillati</taxon>
        <taxon>Bacillota</taxon>
        <taxon>Erysipelotrichia</taxon>
        <taxon>Erysipelotrichales</taxon>
        <taxon>Erysipelotrichaceae</taxon>
        <taxon>Stecheria</taxon>
    </lineage>
</organism>
<evidence type="ECO:0000256" key="4">
    <source>
        <dbReference type="ARBA" id="ARBA00022597"/>
    </source>
</evidence>
<dbReference type="Pfam" id="PF03830">
    <property type="entry name" value="PTSIIB_sorb"/>
    <property type="match status" value="1"/>
</dbReference>
<dbReference type="InterPro" id="IPR004720">
    <property type="entry name" value="PTS_IIB_sorbose-sp"/>
</dbReference>
<dbReference type="AlphaFoldDB" id="A0A7X2TEN1"/>
<dbReference type="GO" id="GO:0009401">
    <property type="term" value="P:phosphoenolpyruvate-dependent sugar phosphotransferase system"/>
    <property type="evidence" value="ECO:0007669"/>
    <property type="project" value="UniProtKB-KW"/>
</dbReference>
<evidence type="ECO:0000256" key="1">
    <source>
        <dbReference type="ARBA" id="ARBA00004496"/>
    </source>
</evidence>
<keyword evidence="10" id="KW-1185">Reference proteome</keyword>
<keyword evidence="6" id="KW-0598">Phosphotransferase system</keyword>
<evidence type="ECO:0000256" key="2">
    <source>
        <dbReference type="ARBA" id="ARBA00022448"/>
    </source>
</evidence>
<dbReference type="PROSITE" id="PS51101">
    <property type="entry name" value="PTS_EIIB_TYPE_4"/>
    <property type="match status" value="1"/>
</dbReference>
<protein>
    <submittedName>
        <fullName evidence="9">PTS sugar transporter subunit IIB</fullName>
    </submittedName>
</protein>
<keyword evidence="4 9" id="KW-0762">Sugar transport</keyword>